<dbReference type="Gene3D" id="2.120.10.30">
    <property type="entry name" value="TolB, C-terminal domain"/>
    <property type="match status" value="1"/>
</dbReference>
<name>A0A819FKP2_9BILA</name>
<protein>
    <submittedName>
        <fullName evidence="5">Uncharacterized protein</fullName>
    </submittedName>
</protein>
<sequence length="247" mass="27229">MFISVPVRASMVDIPPNARWSTNGITVAGGNGQGNGSHQLSCPLGLYVDDEQTVYVADQSNHRIVEWKPGTTDGTVVAGGNGAHQLNQSLDVIINRESDSLIINEWRNRRVVRWPRRNGTCGETVISNISCFGLTMDNNRSFYVVDIQEHEVRRYKIGDTQGTVVAGGNGSGNRLDQLYEPRYVFVDRDYSVYVSDRSNHRVMKWEEDAKQGIIVAGGQGAGNSLLQLDRPNGVVVDQLGTVYVADF</sequence>
<dbReference type="PANTHER" id="PTHR10680">
    <property type="entry name" value="PEPTIDYL-GLYCINE ALPHA-AMIDATING MONOOXYGENASE"/>
    <property type="match status" value="1"/>
</dbReference>
<dbReference type="PANTHER" id="PTHR10680:SF28">
    <property type="entry name" value="SMP-30_GLUCONOLACTONASE_LRE-LIKE REGION DOMAIN-CONTAINING PROTEIN"/>
    <property type="match status" value="1"/>
</dbReference>
<feature type="repeat" description="NHL" evidence="4">
    <location>
        <begin position="34"/>
        <end position="70"/>
    </location>
</feature>
<comment type="caution">
    <text evidence="5">The sequence shown here is derived from an EMBL/GenBank/DDBJ whole genome shotgun (WGS) entry which is preliminary data.</text>
</comment>
<dbReference type="GO" id="GO:0005576">
    <property type="term" value="C:extracellular region"/>
    <property type="evidence" value="ECO:0007669"/>
    <property type="project" value="TreeGrafter"/>
</dbReference>
<keyword evidence="2" id="KW-0677">Repeat</keyword>
<dbReference type="InterPro" id="IPR001258">
    <property type="entry name" value="NHL_repeat"/>
</dbReference>
<dbReference type="CDD" id="cd05819">
    <property type="entry name" value="NHL"/>
    <property type="match status" value="1"/>
</dbReference>
<keyword evidence="3" id="KW-0325">Glycoprotein</keyword>
<evidence type="ECO:0000313" key="5">
    <source>
        <dbReference type="EMBL" id="CAF3866046.1"/>
    </source>
</evidence>
<dbReference type="InterPro" id="IPR011042">
    <property type="entry name" value="6-blade_b-propeller_TolB-like"/>
</dbReference>
<evidence type="ECO:0000313" key="6">
    <source>
        <dbReference type="Proteomes" id="UP000663836"/>
    </source>
</evidence>
<evidence type="ECO:0000256" key="3">
    <source>
        <dbReference type="ARBA" id="ARBA00023180"/>
    </source>
</evidence>
<evidence type="ECO:0000256" key="1">
    <source>
        <dbReference type="ARBA" id="ARBA00022729"/>
    </source>
</evidence>
<dbReference type="Proteomes" id="UP000663836">
    <property type="component" value="Unassembled WGS sequence"/>
</dbReference>
<reference evidence="5" key="1">
    <citation type="submission" date="2021-02" db="EMBL/GenBank/DDBJ databases">
        <authorList>
            <person name="Nowell W R."/>
        </authorList>
    </citation>
    <scope>NUCLEOTIDE SEQUENCE</scope>
</reference>
<dbReference type="SUPFAM" id="SSF101898">
    <property type="entry name" value="NHL repeat"/>
    <property type="match status" value="1"/>
</dbReference>
<evidence type="ECO:0000256" key="2">
    <source>
        <dbReference type="ARBA" id="ARBA00022737"/>
    </source>
</evidence>
<keyword evidence="1" id="KW-0732">Signal</keyword>
<dbReference type="Pfam" id="PF01436">
    <property type="entry name" value="NHL"/>
    <property type="match status" value="1"/>
</dbReference>
<dbReference type="Gene3D" id="2.40.10.500">
    <property type="match status" value="1"/>
</dbReference>
<evidence type="ECO:0000256" key="4">
    <source>
        <dbReference type="PROSITE-ProRule" id="PRU00504"/>
    </source>
</evidence>
<dbReference type="PROSITE" id="PS51125">
    <property type="entry name" value="NHL"/>
    <property type="match status" value="1"/>
</dbReference>
<dbReference type="EMBL" id="CAJOBD010002225">
    <property type="protein sequence ID" value="CAF3866046.1"/>
    <property type="molecule type" value="Genomic_DNA"/>
</dbReference>
<organism evidence="5 6">
    <name type="scientific">Rotaria sordida</name>
    <dbReference type="NCBI Taxonomy" id="392033"/>
    <lineage>
        <taxon>Eukaryota</taxon>
        <taxon>Metazoa</taxon>
        <taxon>Spiralia</taxon>
        <taxon>Gnathifera</taxon>
        <taxon>Rotifera</taxon>
        <taxon>Eurotatoria</taxon>
        <taxon>Bdelloidea</taxon>
        <taxon>Philodinida</taxon>
        <taxon>Philodinidae</taxon>
        <taxon>Rotaria</taxon>
    </lineage>
</organism>
<gene>
    <name evidence="5" type="ORF">JBS370_LOCUS19036</name>
</gene>
<accession>A0A819FKP2</accession>
<dbReference type="AlphaFoldDB" id="A0A819FKP2"/>
<proteinExistence type="predicted"/>